<protein>
    <submittedName>
        <fullName evidence="1">Uncharacterized protein</fullName>
    </submittedName>
</protein>
<proteinExistence type="predicted"/>
<accession>A0A5B7HBI6</accession>
<dbReference type="EMBL" id="VSRR010030605">
    <property type="protein sequence ID" value="MPC70131.1"/>
    <property type="molecule type" value="Genomic_DNA"/>
</dbReference>
<sequence length="18" mass="2307">MRNRVASKHRPSKHRPWY</sequence>
<dbReference type="Proteomes" id="UP000324222">
    <property type="component" value="Unassembled WGS sequence"/>
</dbReference>
<evidence type="ECO:0000313" key="2">
    <source>
        <dbReference type="Proteomes" id="UP000324222"/>
    </source>
</evidence>
<comment type="caution">
    <text evidence="1">The sequence shown here is derived from an EMBL/GenBank/DDBJ whole genome shotgun (WGS) entry which is preliminary data.</text>
</comment>
<dbReference type="AlphaFoldDB" id="A0A5B7HBI6"/>
<evidence type="ECO:0000313" key="1">
    <source>
        <dbReference type="EMBL" id="MPC70131.1"/>
    </source>
</evidence>
<keyword evidence="2" id="KW-1185">Reference proteome</keyword>
<organism evidence="1 2">
    <name type="scientific">Portunus trituberculatus</name>
    <name type="common">Swimming crab</name>
    <name type="synonym">Neptunus trituberculatus</name>
    <dbReference type="NCBI Taxonomy" id="210409"/>
    <lineage>
        <taxon>Eukaryota</taxon>
        <taxon>Metazoa</taxon>
        <taxon>Ecdysozoa</taxon>
        <taxon>Arthropoda</taxon>
        <taxon>Crustacea</taxon>
        <taxon>Multicrustacea</taxon>
        <taxon>Malacostraca</taxon>
        <taxon>Eumalacostraca</taxon>
        <taxon>Eucarida</taxon>
        <taxon>Decapoda</taxon>
        <taxon>Pleocyemata</taxon>
        <taxon>Brachyura</taxon>
        <taxon>Eubrachyura</taxon>
        <taxon>Portunoidea</taxon>
        <taxon>Portunidae</taxon>
        <taxon>Portuninae</taxon>
        <taxon>Portunus</taxon>
    </lineage>
</organism>
<gene>
    <name evidence="1" type="ORF">E2C01_064370</name>
</gene>
<reference evidence="1 2" key="1">
    <citation type="submission" date="2019-05" db="EMBL/GenBank/DDBJ databases">
        <title>Another draft genome of Portunus trituberculatus and its Hox gene families provides insights of decapod evolution.</title>
        <authorList>
            <person name="Jeong J.-H."/>
            <person name="Song I."/>
            <person name="Kim S."/>
            <person name="Choi T."/>
            <person name="Kim D."/>
            <person name="Ryu S."/>
            <person name="Kim W."/>
        </authorList>
    </citation>
    <scope>NUCLEOTIDE SEQUENCE [LARGE SCALE GENOMIC DNA]</scope>
    <source>
        <tissue evidence="1">Muscle</tissue>
    </source>
</reference>
<name>A0A5B7HBI6_PORTR</name>